<comment type="catalytic activity">
    <reaction evidence="1 14">
        <text>Hydrolyzes free adenine bases from 7,8-dihydro-8-oxoguanine:adenine mismatched double-stranded DNA, leaving an apurinic site.</text>
        <dbReference type="EC" id="3.2.2.31"/>
    </reaction>
</comment>
<dbReference type="GO" id="GO:0046872">
    <property type="term" value="F:metal ion binding"/>
    <property type="evidence" value="ECO:0007669"/>
    <property type="project" value="UniProtKB-UniRule"/>
</dbReference>
<dbReference type="GO" id="GO:0032357">
    <property type="term" value="F:oxidized purine DNA binding"/>
    <property type="evidence" value="ECO:0007669"/>
    <property type="project" value="TreeGrafter"/>
</dbReference>
<dbReference type="InterPro" id="IPR023170">
    <property type="entry name" value="HhH_base_excis_C"/>
</dbReference>
<keyword evidence="10 14" id="KW-0408">Iron</keyword>
<dbReference type="Pfam" id="PF00730">
    <property type="entry name" value="HhH-GPD"/>
    <property type="match status" value="1"/>
</dbReference>
<dbReference type="InterPro" id="IPR011257">
    <property type="entry name" value="DNA_glycosylase"/>
</dbReference>
<feature type="domain" description="HhH-GPD" evidence="15">
    <location>
        <begin position="47"/>
        <end position="198"/>
    </location>
</feature>
<dbReference type="AlphaFoldDB" id="A0A1G6B3S6"/>
<dbReference type="SMART" id="SM00478">
    <property type="entry name" value="ENDO3c"/>
    <property type="match status" value="1"/>
</dbReference>
<accession>A0A1G6B3S6</accession>
<dbReference type="CDD" id="cd03431">
    <property type="entry name" value="NUDIX_DNA_Glycosylase_C-MutY"/>
    <property type="match status" value="1"/>
</dbReference>
<dbReference type="SUPFAM" id="SSF55811">
    <property type="entry name" value="Nudix"/>
    <property type="match status" value="1"/>
</dbReference>
<organism evidence="16 17">
    <name type="scientific">Pseudidiomarina indica</name>
    <dbReference type="NCBI Taxonomy" id="1159017"/>
    <lineage>
        <taxon>Bacteria</taxon>
        <taxon>Pseudomonadati</taxon>
        <taxon>Pseudomonadota</taxon>
        <taxon>Gammaproteobacteria</taxon>
        <taxon>Alteromonadales</taxon>
        <taxon>Idiomarinaceae</taxon>
        <taxon>Pseudidiomarina</taxon>
    </lineage>
</organism>
<dbReference type="SUPFAM" id="SSF48150">
    <property type="entry name" value="DNA-glycosylase"/>
    <property type="match status" value="1"/>
</dbReference>
<comment type="function">
    <text evidence="2">Adenine glycosylase active on G-A mispairs. MutY also corrects error-prone DNA synthesis past GO lesions which are due to the oxidatively damaged form of guanine: 7,8-dihydro-8-oxoguanine (8-oxo-dGTP).</text>
</comment>
<dbReference type="Proteomes" id="UP000199626">
    <property type="component" value="Unassembled WGS sequence"/>
</dbReference>
<dbReference type="STRING" id="1159017.SAMN02927930_00639"/>
<sequence length="335" mass="37846">MNDPIIPPLAPVALHHALITWQQQNGRHDLPWQQQPTPYSVLVSEIMLQQTQVATVIPYYQRWLEKFPNFESLAAASEDDVLALWQGLGYYSRARNLHRAAQFVVAERGGILPPCSEQLREVPGVGPYTAGAICAFAFDHPAPLVDGNVTRFFSRYFGITGDVTSSRVSKHIWQLADDYTPPQNNRVYAQALLDMGATVCTPSQPQCHGCPVQSSCNAWQTDRVLQLPEKKKKAPIPTRAGWFGLDVDPTGVVLVQRDAAAVWPRLWCLPEFTEQPTKLELHGEFRHTFSHYKLNAQVFTYQAAADSRRVPWQELTDYALPTPIRRYLMALKKKL</sequence>
<dbReference type="GO" id="GO:0006298">
    <property type="term" value="P:mismatch repair"/>
    <property type="evidence" value="ECO:0007669"/>
    <property type="project" value="TreeGrafter"/>
</dbReference>
<name>A0A1G6B3S6_9GAMM</name>
<keyword evidence="13 14" id="KW-0326">Glycosidase</keyword>
<keyword evidence="8 14" id="KW-0227">DNA damage</keyword>
<dbReference type="GO" id="GO:0051539">
    <property type="term" value="F:4 iron, 4 sulfur cluster binding"/>
    <property type="evidence" value="ECO:0007669"/>
    <property type="project" value="UniProtKB-UniRule"/>
</dbReference>
<evidence type="ECO:0000256" key="2">
    <source>
        <dbReference type="ARBA" id="ARBA00002933"/>
    </source>
</evidence>
<dbReference type="Pfam" id="PF14815">
    <property type="entry name" value="NUDIX_4"/>
    <property type="match status" value="1"/>
</dbReference>
<dbReference type="InterPro" id="IPR029119">
    <property type="entry name" value="MutY_C"/>
</dbReference>
<dbReference type="InterPro" id="IPR015797">
    <property type="entry name" value="NUDIX_hydrolase-like_dom_sf"/>
</dbReference>
<dbReference type="FunFam" id="1.10.340.30:FF:000002">
    <property type="entry name" value="Adenine DNA glycosylase"/>
    <property type="match status" value="1"/>
</dbReference>
<dbReference type="OrthoDB" id="9802365at2"/>
<dbReference type="InterPro" id="IPR003651">
    <property type="entry name" value="Endonuclease3_FeS-loop_motif"/>
</dbReference>
<evidence type="ECO:0000256" key="5">
    <source>
        <dbReference type="ARBA" id="ARBA00022023"/>
    </source>
</evidence>
<dbReference type="EMBL" id="FMXN01000002">
    <property type="protein sequence ID" value="SDB15316.1"/>
    <property type="molecule type" value="Genomic_DNA"/>
</dbReference>
<dbReference type="SMART" id="SM00525">
    <property type="entry name" value="FES"/>
    <property type="match status" value="1"/>
</dbReference>
<dbReference type="CDD" id="cd00056">
    <property type="entry name" value="ENDO3c"/>
    <property type="match status" value="1"/>
</dbReference>
<keyword evidence="11" id="KW-0411">Iron-sulfur</keyword>
<dbReference type="GO" id="GO:0035485">
    <property type="term" value="F:adenine/guanine mispair binding"/>
    <property type="evidence" value="ECO:0007669"/>
    <property type="project" value="TreeGrafter"/>
</dbReference>
<dbReference type="EC" id="3.2.2.31" evidence="4 14"/>
<dbReference type="GO" id="GO:0000701">
    <property type="term" value="F:purine-specific mismatch base pair DNA N-glycosylase activity"/>
    <property type="evidence" value="ECO:0007669"/>
    <property type="project" value="UniProtKB-EC"/>
</dbReference>
<keyword evidence="7" id="KW-0479">Metal-binding</keyword>
<dbReference type="Gene3D" id="3.90.79.10">
    <property type="entry name" value="Nucleoside Triphosphate Pyrophosphohydrolase"/>
    <property type="match status" value="1"/>
</dbReference>
<dbReference type="InterPro" id="IPR005760">
    <property type="entry name" value="A/G_AdeGlyc_MutY"/>
</dbReference>
<dbReference type="PANTHER" id="PTHR42944">
    <property type="entry name" value="ADENINE DNA GLYCOSYLASE"/>
    <property type="match status" value="1"/>
</dbReference>
<evidence type="ECO:0000313" key="17">
    <source>
        <dbReference type="Proteomes" id="UP000199626"/>
    </source>
</evidence>
<comment type="cofactor">
    <cofactor evidence="14">
        <name>[4Fe-4S] cluster</name>
        <dbReference type="ChEBI" id="CHEBI:49883"/>
    </cofactor>
    <text evidence="14">Binds 1 [4Fe-4S] cluster.</text>
</comment>
<keyword evidence="17" id="KW-1185">Reference proteome</keyword>
<dbReference type="InterPro" id="IPR000445">
    <property type="entry name" value="HhH_motif"/>
</dbReference>
<evidence type="ECO:0000256" key="6">
    <source>
        <dbReference type="ARBA" id="ARBA00022485"/>
    </source>
</evidence>
<evidence type="ECO:0000256" key="13">
    <source>
        <dbReference type="ARBA" id="ARBA00023295"/>
    </source>
</evidence>
<evidence type="ECO:0000259" key="15">
    <source>
        <dbReference type="SMART" id="SM00478"/>
    </source>
</evidence>
<keyword evidence="12" id="KW-0234">DNA repair</keyword>
<evidence type="ECO:0000313" key="16">
    <source>
        <dbReference type="EMBL" id="SDB15316.1"/>
    </source>
</evidence>
<dbReference type="InterPro" id="IPR003265">
    <property type="entry name" value="HhH-GPD_domain"/>
</dbReference>
<dbReference type="Pfam" id="PF00633">
    <property type="entry name" value="HHH"/>
    <property type="match status" value="1"/>
</dbReference>
<reference evidence="17" key="1">
    <citation type="submission" date="2016-10" db="EMBL/GenBank/DDBJ databases">
        <authorList>
            <person name="Varghese N."/>
            <person name="Submissions S."/>
        </authorList>
    </citation>
    <scope>NUCLEOTIDE SEQUENCE [LARGE SCALE GENOMIC DNA]</scope>
    <source>
        <strain evidence="17">CGMCC 1.10824</strain>
    </source>
</reference>
<evidence type="ECO:0000256" key="7">
    <source>
        <dbReference type="ARBA" id="ARBA00022723"/>
    </source>
</evidence>
<protein>
    <recommendedName>
        <fullName evidence="5 14">Adenine DNA glycosylase</fullName>
        <ecNumber evidence="4 14">3.2.2.31</ecNumber>
    </recommendedName>
</protein>
<evidence type="ECO:0000256" key="12">
    <source>
        <dbReference type="ARBA" id="ARBA00023204"/>
    </source>
</evidence>
<evidence type="ECO:0000256" key="4">
    <source>
        <dbReference type="ARBA" id="ARBA00012045"/>
    </source>
</evidence>
<comment type="similarity">
    <text evidence="3 14">Belongs to the Nth/MutY family.</text>
</comment>
<dbReference type="Gene3D" id="1.10.1670.10">
    <property type="entry name" value="Helix-hairpin-Helix base-excision DNA repair enzymes (C-terminal)"/>
    <property type="match status" value="1"/>
</dbReference>
<proteinExistence type="inferred from homology"/>
<evidence type="ECO:0000256" key="14">
    <source>
        <dbReference type="RuleBase" id="RU365096"/>
    </source>
</evidence>
<gene>
    <name evidence="16" type="ORF">SAMN02927930_00639</name>
</gene>
<keyword evidence="6" id="KW-0004">4Fe-4S</keyword>
<dbReference type="PANTHER" id="PTHR42944:SF1">
    <property type="entry name" value="ADENINE DNA GLYCOSYLASE"/>
    <property type="match status" value="1"/>
</dbReference>
<evidence type="ECO:0000256" key="1">
    <source>
        <dbReference type="ARBA" id="ARBA00000843"/>
    </source>
</evidence>
<evidence type="ECO:0000256" key="3">
    <source>
        <dbReference type="ARBA" id="ARBA00008343"/>
    </source>
</evidence>
<evidence type="ECO:0000256" key="10">
    <source>
        <dbReference type="ARBA" id="ARBA00023004"/>
    </source>
</evidence>
<evidence type="ECO:0000256" key="8">
    <source>
        <dbReference type="ARBA" id="ARBA00022763"/>
    </source>
</evidence>
<evidence type="ECO:0000256" key="11">
    <source>
        <dbReference type="ARBA" id="ARBA00023014"/>
    </source>
</evidence>
<keyword evidence="9" id="KW-0378">Hydrolase</keyword>
<dbReference type="InterPro" id="IPR044298">
    <property type="entry name" value="MIG/MutY"/>
</dbReference>
<dbReference type="NCBIfam" id="TIGR01084">
    <property type="entry name" value="mutY"/>
    <property type="match status" value="1"/>
</dbReference>
<dbReference type="GO" id="GO:0034039">
    <property type="term" value="F:8-oxo-7,8-dihydroguanine DNA N-glycosylase activity"/>
    <property type="evidence" value="ECO:0007669"/>
    <property type="project" value="TreeGrafter"/>
</dbReference>
<dbReference type="GO" id="GO:0006284">
    <property type="term" value="P:base-excision repair"/>
    <property type="evidence" value="ECO:0007669"/>
    <property type="project" value="UniProtKB-UniRule"/>
</dbReference>
<dbReference type="RefSeq" id="WP_092591668.1">
    <property type="nucleotide sequence ID" value="NZ_FMXN01000002.1"/>
</dbReference>
<dbReference type="Gene3D" id="1.10.340.30">
    <property type="entry name" value="Hypothetical protein, domain 2"/>
    <property type="match status" value="1"/>
</dbReference>
<evidence type="ECO:0000256" key="9">
    <source>
        <dbReference type="ARBA" id="ARBA00022801"/>
    </source>
</evidence>